<dbReference type="InterPro" id="IPR013486">
    <property type="entry name" value="SpoIID/LytB"/>
</dbReference>
<organism evidence="2 3">
    <name type="scientific">Candidatus Coprosoma intestinipullorum</name>
    <dbReference type="NCBI Taxonomy" id="2840752"/>
    <lineage>
        <taxon>Bacteria</taxon>
        <taxon>Bacillati</taxon>
        <taxon>Bacillota</taxon>
        <taxon>Bacillota incertae sedis</taxon>
        <taxon>Candidatus Coprosoma</taxon>
    </lineage>
</organism>
<reference evidence="2" key="2">
    <citation type="journal article" date="2021" name="PeerJ">
        <title>Extensive microbial diversity within the chicken gut microbiome revealed by metagenomics and culture.</title>
        <authorList>
            <person name="Gilroy R."/>
            <person name="Ravi A."/>
            <person name="Getino M."/>
            <person name="Pursley I."/>
            <person name="Horton D.L."/>
            <person name="Alikhan N.F."/>
            <person name="Baker D."/>
            <person name="Gharbi K."/>
            <person name="Hall N."/>
            <person name="Watson M."/>
            <person name="Adriaenssens E.M."/>
            <person name="Foster-Nyarko E."/>
            <person name="Jarju S."/>
            <person name="Secka A."/>
            <person name="Antonio M."/>
            <person name="Oren A."/>
            <person name="Chaudhuri R.R."/>
            <person name="La Ragione R."/>
            <person name="Hildebrand F."/>
            <person name="Pallen M.J."/>
        </authorList>
    </citation>
    <scope>NUCLEOTIDE SEQUENCE</scope>
    <source>
        <strain evidence="2">CHK147-3167</strain>
    </source>
</reference>
<dbReference type="PANTHER" id="PTHR30032:SF4">
    <property type="entry name" value="AMIDASE ENHANCER"/>
    <property type="match status" value="1"/>
</dbReference>
<accession>A0A9D0ZUC7</accession>
<dbReference type="InterPro" id="IPR014225">
    <property type="entry name" value="Spore_II_D_firmicutes"/>
</dbReference>
<evidence type="ECO:0000313" key="3">
    <source>
        <dbReference type="Proteomes" id="UP000886786"/>
    </source>
</evidence>
<dbReference type="InterPro" id="IPR051922">
    <property type="entry name" value="Bact_Sporulation_Assoc"/>
</dbReference>
<evidence type="ECO:0000313" key="2">
    <source>
        <dbReference type="EMBL" id="HIQ91540.1"/>
    </source>
</evidence>
<dbReference type="PANTHER" id="PTHR30032">
    <property type="entry name" value="N-ACETYLMURAMOYL-L-ALANINE AMIDASE-RELATED"/>
    <property type="match status" value="1"/>
</dbReference>
<sequence>MKKLIIVTLLVIIIPFLVVKIFVPIDEIKFKNMTNNIIRVKDEQGNITEIPFEEYVKGVVAGEMPATFEEEALKAQAVASRSYAMYQMEGSKDKDYDVLDTTTNQVYLTDEELKNNWKEEYPEKINKIKKAVAETKGEYLTYDGKVINAMFFSTSTGQTENSEDVFVTALPYLRSVASTWDEKSPVYTDTATISLQDFYNKLSLPYNETLTVEITSQTATGRIKTLKINGTEFNGRDFASKLSLRSNCFTISQNEQNITITTKGFGHGVGMSQYGANGMAKEGYDYKKILKHYYSNTKITKF</sequence>
<dbReference type="NCBIfam" id="TIGR02870">
    <property type="entry name" value="spore_II_D"/>
    <property type="match status" value="1"/>
</dbReference>
<dbReference type="NCBIfam" id="TIGR02669">
    <property type="entry name" value="SpoIID_LytB"/>
    <property type="match status" value="1"/>
</dbReference>
<dbReference type="Proteomes" id="UP000886786">
    <property type="component" value="Unassembled WGS sequence"/>
</dbReference>
<gene>
    <name evidence="2" type="primary">spoIID</name>
    <name evidence="2" type="ORF">IAB27_08025</name>
</gene>
<dbReference type="GO" id="GO:0030435">
    <property type="term" value="P:sporulation resulting in formation of a cellular spore"/>
    <property type="evidence" value="ECO:0007669"/>
    <property type="project" value="InterPro"/>
</dbReference>
<feature type="domain" description="Sporulation stage II protein D amidase enhancer LytB N-terminal" evidence="1">
    <location>
        <begin position="43"/>
        <end position="142"/>
    </location>
</feature>
<evidence type="ECO:0000259" key="1">
    <source>
        <dbReference type="Pfam" id="PF08486"/>
    </source>
</evidence>
<dbReference type="EMBL" id="DVFV01000137">
    <property type="protein sequence ID" value="HIQ91540.1"/>
    <property type="molecule type" value="Genomic_DNA"/>
</dbReference>
<comment type="caution">
    <text evidence="2">The sequence shown here is derived from an EMBL/GenBank/DDBJ whole genome shotgun (WGS) entry which is preliminary data.</text>
</comment>
<dbReference type="InterPro" id="IPR013693">
    <property type="entry name" value="SpoIID/LytB_N"/>
</dbReference>
<dbReference type="AlphaFoldDB" id="A0A9D0ZUC7"/>
<name>A0A9D0ZUC7_9FIRM</name>
<dbReference type="GO" id="GO:0030288">
    <property type="term" value="C:outer membrane-bounded periplasmic space"/>
    <property type="evidence" value="ECO:0007669"/>
    <property type="project" value="TreeGrafter"/>
</dbReference>
<protein>
    <submittedName>
        <fullName evidence="2">Stage II sporulation protein D</fullName>
    </submittedName>
</protein>
<proteinExistence type="predicted"/>
<dbReference type="Pfam" id="PF08486">
    <property type="entry name" value="SpoIID"/>
    <property type="match status" value="1"/>
</dbReference>
<reference evidence="2" key="1">
    <citation type="submission" date="2020-10" db="EMBL/GenBank/DDBJ databases">
        <authorList>
            <person name="Gilroy R."/>
        </authorList>
    </citation>
    <scope>NUCLEOTIDE SEQUENCE</scope>
    <source>
        <strain evidence="2">CHK147-3167</strain>
    </source>
</reference>